<organism evidence="1 2">
    <name type="scientific">Rhododendron molle</name>
    <name type="common">Chinese azalea</name>
    <name type="synonym">Azalea mollis</name>
    <dbReference type="NCBI Taxonomy" id="49168"/>
    <lineage>
        <taxon>Eukaryota</taxon>
        <taxon>Viridiplantae</taxon>
        <taxon>Streptophyta</taxon>
        <taxon>Embryophyta</taxon>
        <taxon>Tracheophyta</taxon>
        <taxon>Spermatophyta</taxon>
        <taxon>Magnoliopsida</taxon>
        <taxon>eudicotyledons</taxon>
        <taxon>Gunneridae</taxon>
        <taxon>Pentapetalae</taxon>
        <taxon>asterids</taxon>
        <taxon>Ericales</taxon>
        <taxon>Ericaceae</taxon>
        <taxon>Ericoideae</taxon>
        <taxon>Rhodoreae</taxon>
        <taxon>Rhododendron</taxon>
    </lineage>
</organism>
<gene>
    <name evidence="1" type="ORF">RHMOL_Rhmol13G0172400</name>
</gene>
<sequence length="114" mass="13301">MNHKGKGKTTQEDQAYENCENVVLVSRVLSSKAKYKSDYWQRQIQEDLSMTMKKVIEMRMMMVNTTTMTVLKKSITMMNMNWNELLHCSLLAFLWLSTLTFKYGSIADVQVCKT</sequence>
<accession>A0ACC0L7P8</accession>
<comment type="caution">
    <text evidence="1">The sequence shown here is derived from an EMBL/GenBank/DDBJ whole genome shotgun (WGS) entry which is preliminary data.</text>
</comment>
<proteinExistence type="predicted"/>
<evidence type="ECO:0000313" key="2">
    <source>
        <dbReference type="Proteomes" id="UP001062846"/>
    </source>
</evidence>
<protein>
    <submittedName>
        <fullName evidence="1">Uncharacterized protein</fullName>
    </submittedName>
</protein>
<dbReference type="Proteomes" id="UP001062846">
    <property type="component" value="Chromosome 13"/>
</dbReference>
<reference evidence="1" key="1">
    <citation type="submission" date="2022-02" db="EMBL/GenBank/DDBJ databases">
        <title>Plant Genome Project.</title>
        <authorList>
            <person name="Zhang R.-G."/>
        </authorList>
    </citation>
    <scope>NUCLEOTIDE SEQUENCE</scope>
    <source>
        <strain evidence="1">AT1</strain>
    </source>
</reference>
<name>A0ACC0L7P8_RHOML</name>
<evidence type="ECO:0000313" key="1">
    <source>
        <dbReference type="EMBL" id="KAI8524740.1"/>
    </source>
</evidence>
<dbReference type="EMBL" id="CM046400">
    <property type="protein sequence ID" value="KAI8524740.1"/>
    <property type="molecule type" value="Genomic_DNA"/>
</dbReference>
<keyword evidence="2" id="KW-1185">Reference proteome</keyword>